<proteinExistence type="predicted"/>
<accession>A0ACA9SDJ8</accession>
<feature type="non-terminal residue" evidence="1">
    <location>
        <position position="1"/>
    </location>
</feature>
<dbReference type="Proteomes" id="UP000789920">
    <property type="component" value="Unassembled WGS sequence"/>
</dbReference>
<name>A0ACA9SDJ8_9GLOM</name>
<sequence>KYCPALKEFVARKTKLFLDNKEWIIEICGNDVKKMVDPVIERIIQLARLQLKNCNDTCSAIFMERIRKEFKNDVRCISVPPEPASAIVNGAVVYGLRTNTDSSQCNVKMPFSKPIILNRVLKYTYGTDVLLSNEFSILANRG</sequence>
<evidence type="ECO:0000313" key="1">
    <source>
        <dbReference type="EMBL" id="CAG8836425.1"/>
    </source>
</evidence>
<reference evidence="1" key="1">
    <citation type="submission" date="2021-06" db="EMBL/GenBank/DDBJ databases">
        <authorList>
            <person name="Kallberg Y."/>
            <person name="Tangrot J."/>
            <person name="Rosling A."/>
        </authorList>
    </citation>
    <scope>NUCLEOTIDE SEQUENCE</scope>
    <source>
        <strain evidence="1">MA461A</strain>
    </source>
</reference>
<dbReference type="EMBL" id="CAJVQC010114682">
    <property type="protein sequence ID" value="CAG8836425.1"/>
    <property type="molecule type" value="Genomic_DNA"/>
</dbReference>
<comment type="caution">
    <text evidence="1">The sequence shown here is derived from an EMBL/GenBank/DDBJ whole genome shotgun (WGS) entry which is preliminary data.</text>
</comment>
<organism evidence="1 2">
    <name type="scientific">Racocetra persica</name>
    <dbReference type="NCBI Taxonomy" id="160502"/>
    <lineage>
        <taxon>Eukaryota</taxon>
        <taxon>Fungi</taxon>
        <taxon>Fungi incertae sedis</taxon>
        <taxon>Mucoromycota</taxon>
        <taxon>Glomeromycotina</taxon>
        <taxon>Glomeromycetes</taxon>
        <taxon>Diversisporales</taxon>
        <taxon>Gigasporaceae</taxon>
        <taxon>Racocetra</taxon>
    </lineage>
</organism>
<gene>
    <name evidence="1" type="ORF">RPERSI_LOCUS29923</name>
</gene>
<evidence type="ECO:0000313" key="2">
    <source>
        <dbReference type="Proteomes" id="UP000789920"/>
    </source>
</evidence>
<feature type="non-terminal residue" evidence="1">
    <location>
        <position position="142"/>
    </location>
</feature>
<protein>
    <submittedName>
        <fullName evidence="1">18399_t:CDS:1</fullName>
    </submittedName>
</protein>
<keyword evidence="2" id="KW-1185">Reference proteome</keyword>